<feature type="domain" description="Maltose/galactoside acetyltransferase" evidence="4">
    <location>
        <begin position="42"/>
        <end position="103"/>
    </location>
</feature>
<dbReference type="SMART" id="SM01266">
    <property type="entry name" value="Mac"/>
    <property type="match status" value="1"/>
</dbReference>
<dbReference type="GO" id="GO:0016407">
    <property type="term" value="F:acetyltransferase activity"/>
    <property type="evidence" value="ECO:0007669"/>
    <property type="project" value="InterPro"/>
</dbReference>
<evidence type="ECO:0000256" key="1">
    <source>
        <dbReference type="ARBA" id="ARBA00007274"/>
    </source>
</evidence>
<dbReference type="CDD" id="cd03357">
    <property type="entry name" value="LbH_MAT_GAT"/>
    <property type="match status" value="1"/>
</dbReference>
<name>W6MMR8_9ASCO</name>
<dbReference type="InterPro" id="IPR011004">
    <property type="entry name" value="Trimer_LpxA-like_sf"/>
</dbReference>
<dbReference type="InterPro" id="IPR024688">
    <property type="entry name" value="Mac_dom"/>
</dbReference>
<dbReference type="SUPFAM" id="SSF51161">
    <property type="entry name" value="Trimeric LpxA-like enzymes"/>
    <property type="match status" value="1"/>
</dbReference>
<dbReference type="STRING" id="1382522.W6MMR8"/>
<evidence type="ECO:0000313" key="6">
    <source>
        <dbReference type="Proteomes" id="UP000019384"/>
    </source>
</evidence>
<dbReference type="PANTHER" id="PTHR23416:SF54">
    <property type="entry name" value="ACETYLTRANSFERASE, CYSE_LACA_LPXA_NODL FAMILY (AFU_ORTHOLOGUE AFUA_2G08430)-RELATED"/>
    <property type="match status" value="1"/>
</dbReference>
<dbReference type="HOGENOM" id="CLU_051638_3_0_1"/>
<comment type="similarity">
    <text evidence="1">Belongs to the transferase hexapeptide repeat family.</text>
</comment>
<dbReference type="GO" id="GO:0008374">
    <property type="term" value="F:O-acyltransferase activity"/>
    <property type="evidence" value="ECO:0007669"/>
    <property type="project" value="TreeGrafter"/>
</dbReference>
<dbReference type="RefSeq" id="XP_022459863.1">
    <property type="nucleotide sequence ID" value="XM_022602306.1"/>
</dbReference>
<dbReference type="InterPro" id="IPR001451">
    <property type="entry name" value="Hexapep"/>
</dbReference>
<protein>
    <recommendedName>
        <fullName evidence="4">Maltose/galactoside acetyltransferase domain-containing protein</fullName>
    </recommendedName>
</protein>
<dbReference type="InterPro" id="IPR018357">
    <property type="entry name" value="Hexapep_transf_CS"/>
</dbReference>
<keyword evidence="3" id="KW-0012">Acyltransferase</keyword>
<dbReference type="Pfam" id="PF00132">
    <property type="entry name" value="Hexapep"/>
    <property type="match status" value="1"/>
</dbReference>
<evidence type="ECO:0000256" key="2">
    <source>
        <dbReference type="ARBA" id="ARBA00022679"/>
    </source>
</evidence>
<keyword evidence="6" id="KW-1185">Reference proteome</keyword>
<dbReference type="Proteomes" id="UP000019384">
    <property type="component" value="Unassembled WGS sequence"/>
</dbReference>
<dbReference type="Gene3D" id="2.160.10.10">
    <property type="entry name" value="Hexapeptide repeat proteins"/>
    <property type="match status" value="1"/>
</dbReference>
<dbReference type="Pfam" id="PF12464">
    <property type="entry name" value="Mac"/>
    <property type="match status" value="1"/>
</dbReference>
<evidence type="ECO:0000313" key="5">
    <source>
        <dbReference type="EMBL" id="CDK27871.1"/>
    </source>
</evidence>
<gene>
    <name evidence="5" type="ORF">KUCA_T00003850001</name>
</gene>
<accession>W6MMR8</accession>
<reference evidence="5" key="2">
    <citation type="submission" date="2014-02" db="EMBL/GenBank/DDBJ databases">
        <title>Complete DNA sequence of /Kuraishia capsulata/ illustrates novel genomic features among budding yeasts (/Saccharomycotina/).</title>
        <authorList>
            <person name="Morales L."/>
            <person name="Noel B."/>
            <person name="Porcel B."/>
            <person name="Marcet-Houben M."/>
            <person name="Hullo M-F."/>
            <person name="Sacerdot C."/>
            <person name="Tekaia F."/>
            <person name="Leh-Louis V."/>
            <person name="Despons L."/>
            <person name="Khanna V."/>
            <person name="Aury J-M."/>
            <person name="Barbe V."/>
            <person name="Couloux A."/>
            <person name="Labadie K."/>
            <person name="Pelletier E."/>
            <person name="Souciet J-L."/>
            <person name="Boekhout T."/>
            <person name="Gabaldon T."/>
            <person name="Wincker P."/>
            <person name="Dujon B."/>
        </authorList>
    </citation>
    <scope>NUCLEOTIDE SEQUENCE</scope>
    <source>
        <strain evidence="5">CBS 1993</strain>
    </source>
</reference>
<dbReference type="EMBL" id="HG793128">
    <property type="protein sequence ID" value="CDK27871.1"/>
    <property type="molecule type" value="Genomic_DNA"/>
</dbReference>
<dbReference type="PANTHER" id="PTHR23416">
    <property type="entry name" value="SIALIC ACID SYNTHASE-RELATED"/>
    <property type="match status" value="1"/>
</dbReference>
<organism evidence="5 6">
    <name type="scientific">Kuraishia capsulata CBS 1993</name>
    <dbReference type="NCBI Taxonomy" id="1382522"/>
    <lineage>
        <taxon>Eukaryota</taxon>
        <taxon>Fungi</taxon>
        <taxon>Dikarya</taxon>
        <taxon>Ascomycota</taxon>
        <taxon>Saccharomycotina</taxon>
        <taxon>Pichiomycetes</taxon>
        <taxon>Pichiales</taxon>
        <taxon>Pichiaceae</taxon>
        <taxon>Kuraishia</taxon>
    </lineage>
</organism>
<dbReference type="FunFam" id="2.160.10.10:FF:000025">
    <property type="entry name" value="Hexapeptide-repeat containing-acetyltransferase"/>
    <property type="match status" value="1"/>
</dbReference>
<sequence>MKTVDYEKMFLEQKIAITKDQEAIAYAYANSAQVHEIAGDNYEKMISGMLYFSFTDDLVRFRDNVNELTQDYMQIRYRHYKSNAEFQKARADHLAKIFGKIGENVFVEGPIFTDYGCNTFIGDDTFINYNFTPVDVALIKIGNSCLIGPNVVICTATHPTNSDLRSSGLENGRAITIEDKVWLGASVTILPGVTIGKGSVIGAGSVVNKDIPPYSIVVGVPAKVIRQIDPEDPDFDKDGAWEYATNL</sequence>
<dbReference type="GeneID" id="34521251"/>
<evidence type="ECO:0000259" key="4">
    <source>
        <dbReference type="SMART" id="SM01266"/>
    </source>
</evidence>
<keyword evidence="2" id="KW-0808">Transferase</keyword>
<dbReference type="PROSITE" id="PS00101">
    <property type="entry name" value="HEXAPEP_TRANSFERASES"/>
    <property type="match status" value="1"/>
</dbReference>
<dbReference type="AlphaFoldDB" id="W6MMR8"/>
<evidence type="ECO:0000256" key="3">
    <source>
        <dbReference type="ARBA" id="ARBA00023315"/>
    </source>
</evidence>
<dbReference type="InterPro" id="IPR051159">
    <property type="entry name" value="Hexapeptide_acetyltransf"/>
</dbReference>
<proteinExistence type="inferred from homology"/>
<reference evidence="5" key="1">
    <citation type="submission" date="2013-12" db="EMBL/GenBank/DDBJ databases">
        <authorList>
            <person name="Genoscope - CEA"/>
        </authorList>
    </citation>
    <scope>NUCLEOTIDE SEQUENCE</scope>
    <source>
        <strain evidence="5">CBS 1993</strain>
    </source>
</reference>
<dbReference type="OrthoDB" id="25818at2759"/>